<comment type="caution">
    <text evidence="3">The sequence shown here is derived from an EMBL/GenBank/DDBJ whole genome shotgun (WGS) entry which is preliminary data.</text>
</comment>
<keyword evidence="1" id="KW-0378">Hydrolase</keyword>
<dbReference type="RefSeq" id="WP_190308695.1">
    <property type="nucleotide sequence ID" value="NZ_JACNYK010000002.1"/>
</dbReference>
<proteinExistence type="predicted"/>
<dbReference type="InterPro" id="IPR013783">
    <property type="entry name" value="Ig-like_fold"/>
</dbReference>
<dbReference type="InterPro" id="IPR036514">
    <property type="entry name" value="SGNH_hydro_sf"/>
</dbReference>
<name>A0ABR7Y2K3_9SPHI</name>
<dbReference type="Gene3D" id="2.60.120.260">
    <property type="entry name" value="Galactose-binding domain-like"/>
    <property type="match status" value="1"/>
</dbReference>
<evidence type="ECO:0000313" key="3">
    <source>
        <dbReference type="EMBL" id="MBD1425540.1"/>
    </source>
</evidence>
<dbReference type="Pfam" id="PF03629">
    <property type="entry name" value="SASA"/>
    <property type="match status" value="1"/>
</dbReference>
<dbReference type="InterPro" id="IPR008979">
    <property type="entry name" value="Galactose-bd-like_sf"/>
</dbReference>
<gene>
    <name evidence="3" type="ORF">H8B17_08110</name>
</gene>
<dbReference type="EMBL" id="JACNYK010000002">
    <property type="protein sequence ID" value="MBD1425540.1"/>
    <property type="molecule type" value="Genomic_DNA"/>
</dbReference>
<dbReference type="Proteomes" id="UP000606494">
    <property type="component" value="Unassembled WGS sequence"/>
</dbReference>
<evidence type="ECO:0000256" key="1">
    <source>
        <dbReference type="ARBA" id="ARBA00022801"/>
    </source>
</evidence>
<sequence length="650" mass="73353">MKRTLLLVLSILYTSIIYAKVKLPALIDDGMILQRDQSVKIWGWADVDEKITVKFNKQQYQVTTAVDGTWSLTLPKLDAGGPYVMTIEGENEITIRDILVGDVWLCSGQSNMAFKMDRVKERYTKEIAASANNFIRQFLVKPSWNFLLQNDVQSEGWKSANPQNVLDFSAVAYFFAKAVYDDTRVPIGIINASYSATVAEAWMSEEGLKHFPDFVAEANKFKDPNVVKQTQEADDALKSNWYKLSREEDIGYSDNVTNWANPVLDISDWGVTDVPGYWDKTGIKNMPGVVWMVKEIDVPAHLAGRDATLFFGAIDDRDSTYFNGVKVGHSSMRGRERNYNVPGKLVKAGKNRIVVRILNPDGPGGFYPDKECIFISANERIDLAGKWKYKVGAKLSALRSNMTTKFNIKPTAIYNSMIYPLTNYTIKGVAWYQGEGNAGRAYQYRQLFAYLIVDWRSKWEQGDFPFLYVQLANYGKEEDQPVESSWAELREAQSMALALPHTGMAVIHDVGETNDIHPQDKKTVGNRLALAAMKVSYGQQVISNGPVYDTYHVEGDRIIIDFKNIDSRPVAKGEALKYFTIAGKNKKFVWAKAKIENNKVIVWADGIANPVAVRYAWANNPLGANLYNHEGLPASSFRTDNWKGRTFKRE</sequence>
<organism evidence="3 4">
    <name type="scientific">Sphingobacterium arenae</name>
    <dbReference type="NCBI Taxonomy" id="1280598"/>
    <lineage>
        <taxon>Bacteria</taxon>
        <taxon>Pseudomonadati</taxon>
        <taxon>Bacteroidota</taxon>
        <taxon>Sphingobacteriia</taxon>
        <taxon>Sphingobacteriales</taxon>
        <taxon>Sphingobacteriaceae</taxon>
        <taxon>Sphingobacterium</taxon>
    </lineage>
</organism>
<dbReference type="Gene3D" id="2.60.40.10">
    <property type="entry name" value="Immunoglobulins"/>
    <property type="match status" value="1"/>
</dbReference>
<accession>A0ABR7Y2K3</accession>
<dbReference type="PANTHER" id="PTHR22901">
    <property type="entry name" value="SIALATE O-ACETYLESTERASE"/>
    <property type="match status" value="1"/>
</dbReference>
<dbReference type="Gene3D" id="3.40.50.1110">
    <property type="entry name" value="SGNH hydrolase"/>
    <property type="match status" value="1"/>
</dbReference>
<evidence type="ECO:0000259" key="2">
    <source>
        <dbReference type="Pfam" id="PF03629"/>
    </source>
</evidence>
<keyword evidence="4" id="KW-1185">Reference proteome</keyword>
<dbReference type="InterPro" id="IPR039329">
    <property type="entry name" value="SIAE"/>
</dbReference>
<dbReference type="PANTHER" id="PTHR22901:SF0">
    <property type="entry name" value="SIALATE O-ACETYLESTERASE"/>
    <property type="match status" value="1"/>
</dbReference>
<protein>
    <submittedName>
        <fullName evidence="3">Sialate O-acetylesterase</fullName>
    </submittedName>
</protein>
<evidence type="ECO:0000313" key="4">
    <source>
        <dbReference type="Proteomes" id="UP000606494"/>
    </source>
</evidence>
<dbReference type="InterPro" id="IPR005181">
    <property type="entry name" value="SASA"/>
</dbReference>
<feature type="domain" description="Sialate O-acetylesterase" evidence="2">
    <location>
        <begin position="410"/>
        <end position="532"/>
    </location>
</feature>
<reference evidence="3 4" key="1">
    <citation type="submission" date="2020-08" db="EMBL/GenBank/DDBJ databases">
        <title>Sphingobacterium sp. DN00404 isolated from aquaculture water.</title>
        <authorList>
            <person name="Zhang M."/>
        </authorList>
    </citation>
    <scope>NUCLEOTIDE SEQUENCE [LARGE SCALE GENOMIC DNA]</scope>
    <source>
        <strain evidence="3 4">KCTC 32294</strain>
    </source>
</reference>
<dbReference type="SUPFAM" id="SSF52266">
    <property type="entry name" value="SGNH hydrolase"/>
    <property type="match status" value="1"/>
</dbReference>
<dbReference type="SUPFAM" id="SSF49785">
    <property type="entry name" value="Galactose-binding domain-like"/>
    <property type="match status" value="1"/>
</dbReference>